<reference evidence="2" key="1">
    <citation type="journal article" date="2024" name="Antonie Van Leeuwenhoek">
        <title>Bradyrhizobium ontarionense sp. nov., a novel bacterial symbiont isolated from Aeschynomene indica (Indian jointvetch), harbours photosynthesis, nitrogen fixation and nitrous oxide (N2O) reductase genes.</title>
        <authorList>
            <person name="Bromfield E.S.P."/>
            <person name="Cloutier S."/>
        </authorList>
    </citation>
    <scope>NUCLEOTIDE SEQUENCE</scope>
    <source>
        <strain evidence="2">A19</strain>
    </source>
</reference>
<dbReference type="RefSeq" id="WP_231318509.1">
    <property type="nucleotide sequence ID" value="NZ_CP088156.1"/>
</dbReference>
<accession>A0ABY3R5Y8</accession>
<evidence type="ECO:0000313" key="3">
    <source>
        <dbReference type="Proteomes" id="UP001431010"/>
    </source>
</evidence>
<keyword evidence="1" id="KW-1133">Transmembrane helix</keyword>
<sequence>MKRPYDTFIDRTRDAGRRQLVAVVCLTAVAFNILFGIALSFQPSRTDLAARALLNGWNVICSAGGLIITDADGHRVPDEQTGDSGHDGPLCLFCLPLSNGHAGLSSETAIPAPIGHTRLVCGPYAAVLVVVTTTGSAAWPRAPPAARIA</sequence>
<keyword evidence="1" id="KW-0472">Membrane</keyword>
<dbReference type="Pfam" id="PF11162">
    <property type="entry name" value="DUF2946"/>
    <property type="match status" value="1"/>
</dbReference>
<organism evidence="2 3">
    <name type="scientific">Bradyrhizobium ontarionense</name>
    <dbReference type="NCBI Taxonomy" id="2898149"/>
    <lineage>
        <taxon>Bacteria</taxon>
        <taxon>Pseudomonadati</taxon>
        <taxon>Pseudomonadota</taxon>
        <taxon>Alphaproteobacteria</taxon>
        <taxon>Hyphomicrobiales</taxon>
        <taxon>Nitrobacteraceae</taxon>
        <taxon>Bradyrhizobium</taxon>
    </lineage>
</organism>
<protein>
    <recommendedName>
        <fullName evidence="4">DUF2946 domain-containing protein</fullName>
    </recommendedName>
</protein>
<keyword evidence="1" id="KW-0812">Transmembrane</keyword>
<feature type="transmembrane region" description="Helical" evidence="1">
    <location>
        <begin position="20"/>
        <end position="41"/>
    </location>
</feature>
<evidence type="ECO:0000256" key="1">
    <source>
        <dbReference type="SAM" id="Phobius"/>
    </source>
</evidence>
<evidence type="ECO:0000313" key="2">
    <source>
        <dbReference type="EMBL" id="UFZ02723.1"/>
    </source>
</evidence>
<dbReference type="InterPro" id="IPR021333">
    <property type="entry name" value="DUF2946"/>
</dbReference>
<keyword evidence="3" id="KW-1185">Reference proteome</keyword>
<dbReference type="EMBL" id="CP088156">
    <property type="protein sequence ID" value="UFZ02723.1"/>
    <property type="molecule type" value="Genomic_DNA"/>
</dbReference>
<proteinExistence type="predicted"/>
<dbReference type="Proteomes" id="UP001431010">
    <property type="component" value="Chromosome"/>
</dbReference>
<name>A0ABY3R5Y8_9BRAD</name>
<gene>
    <name evidence="2" type="ORF">LQG66_26095</name>
</gene>
<evidence type="ECO:0008006" key="4">
    <source>
        <dbReference type="Google" id="ProtNLM"/>
    </source>
</evidence>